<reference evidence="2 3" key="1">
    <citation type="submission" date="2021-03" db="EMBL/GenBank/DDBJ databases">
        <title>Sequencing the genomes of 1000 actinobacteria strains.</title>
        <authorList>
            <person name="Klenk H.-P."/>
        </authorList>
    </citation>
    <scope>NUCLEOTIDE SEQUENCE [LARGE SCALE GENOMIC DNA]</scope>
    <source>
        <strain evidence="2 3">DSM 16005</strain>
    </source>
</reference>
<dbReference type="EMBL" id="JAGIOI010000001">
    <property type="protein sequence ID" value="MBP2413465.1"/>
    <property type="molecule type" value="Genomic_DNA"/>
</dbReference>
<evidence type="ECO:0000313" key="2">
    <source>
        <dbReference type="EMBL" id="MBP2413465.1"/>
    </source>
</evidence>
<sequence length="190" mass="20786">MIPQSTSNLLGISLRPWAGMSPAKLALRGLVHTAIGIFLVYWCLRIAAGGLETDTAELSRIAGTVRVVAVPLAILFIVFTLYGLLRVAVGVLDLVPRHEVTGTVVMAGARQFGDVLPRFVQDLVFRRGRDYFGSRNDDTRRTRHQIVVETLDGLKTYTVNPGMALSVRQGQQVRLSVSPLIGYVAKCQVL</sequence>
<protein>
    <recommendedName>
        <fullName evidence="4">DUF1449 family protein</fullName>
    </recommendedName>
</protein>
<comment type="caution">
    <text evidence="2">The sequence shown here is derived from an EMBL/GenBank/DDBJ whole genome shotgun (WGS) entry which is preliminary data.</text>
</comment>
<accession>A0ABS4YYC9</accession>
<feature type="transmembrane region" description="Helical" evidence="1">
    <location>
        <begin position="65"/>
        <end position="85"/>
    </location>
</feature>
<gene>
    <name evidence="2" type="ORF">JOF48_002264</name>
</gene>
<organism evidence="2 3">
    <name type="scientific">Arthrobacter stackebrandtii</name>
    <dbReference type="NCBI Taxonomy" id="272161"/>
    <lineage>
        <taxon>Bacteria</taxon>
        <taxon>Bacillati</taxon>
        <taxon>Actinomycetota</taxon>
        <taxon>Actinomycetes</taxon>
        <taxon>Micrococcales</taxon>
        <taxon>Micrococcaceae</taxon>
        <taxon>Arthrobacter</taxon>
    </lineage>
</organism>
<evidence type="ECO:0008006" key="4">
    <source>
        <dbReference type="Google" id="ProtNLM"/>
    </source>
</evidence>
<evidence type="ECO:0000313" key="3">
    <source>
        <dbReference type="Proteomes" id="UP000711614"/>
    </source>
</evidence>
<evidence type="ECO:0000256" key="1">
    <source>
        <dbReference type="SAM" id="Phobius"/>
    </source>
</evidence>
<proteinExistence type="predicted"/>
<name>A0ABS4YYC9_9MICC</name>
<keyword evidence="1" id="KW-1133">Transmembrane helix</keyword>
<feature type="transmembrane region" description="Helical" evidence="1">
    <location>
        <begin position="25"/>
        <end position="44"/>
    </location>
</feature>
<keyword evidence="1" id="KW-0472">Membrane</keyword>
<keyword evidence="3" id="KW-1185">Reference proteome</keyword>
<dbReference type="Proteomes" id="UP000711614">
    <property type="component" value="Unassembled WGS sequence"/>
</dbReference>
<dbReference type="RefSeq" id="WP_209680761.1">
    <property type="nucleotide sequence ID" value="NZ_JAGIOI010000001.1"/>
</dbReference>
<keyword evidence="1" id="KW-0812">Transmembrane</keyword>